<evidence type="ECO:0000313" key="1">
    <source>
        <dbReference type="EMBL" id="SOX56706.1"/>
    </source>
</evidence>
<name>A0A2K4YIT9_9MYCO</name>
<dbReference type="RefSeq" id="WP_096290670.1">
    <property type="nucleotide sequence ID" value="NZ_FXEG02000006.1"/>
</dbReference>
<evidence type="ECO:0000313" key="2">
    <source>
        <dbReference type="Proteomes" id="UP000236318"/>
    </source>
</evidence>
<accession>A0A2K4YIT9</accession>
<protein>
    <submittedName>
        <fullName evidence="1">Uncharacterized protein</fullName>
    </submittedName>
</protein>
<dbReference type="EMBL" id="FXEG02000006">
    <property type="protein sequence ID" value="SOX56706.1"/>
    <property type="molecule type" value="Genomic_DNA"/>
</dbReference>
<gene>
    <name evidence="1" type="ORF">MAAFP003_5414</name>
</gene>
<comment type="caution">
    <text evidence="1">The sequence shown here is derived from an EMBL/GenBank/DDBJ whole genome shotgun (WGS) entry which is preliminary data.</text>
</comment>
<dbReference type="OrthoDB" id="8348025at2"/>
<organism evidence="1 2">
    <name type="scientific">Mycobacterium ahvazicum</name>
    <dbReference type="NCBI Taxonomy" id="1964395"/>
    <lineage>
        <taxon>Bacteria</taxon>
        <taxon>Bacillati</taxon>
        <taxon>Actinomycetota</taxon>
        <taxon>Actinomycetes</taxon>
        <taxon>Mycobacteriales</taxon>
        <taxon>Mycobacteriaceae</taxon>
        <taxon>Mycobacterium</taxon>
        <taxon>Mycobacterium simiae complex</taxon>
    </lineage>
</organism>
<sequence>MALLSADVALVSLGMSCQGAIQLQVHRALVADIVGSAAVIKRTPFDWLICPPATAATMIAGDRYYPEHVADLECCPEAPPRWPDVGDCYFWHEPKNLASCPGSFSAKFAHTSQTLRGVREFTRRIFFVANTQDNLADEVQAVAAIPYVFTDDAIDRLAAAVSQRFDAALYVVSTPTRHELTTSANLDRLLLMDITPGIRGSDSDWAAVFRAMLRRSAT</sequence>
<dbReference type="Proteomes" id="UP000236318">
    <property type="component" value="Unassembled WGS sequence"/>
</dbReference>
<dbReference type="AlphaFoldDB" id="A0A2K4YIT9"/>
<keyword evidence="2" id="KW-1185">Reference proteome</keyword>
<reference evidence="1" key="1">
    <citation type="submission" date="2018-01" db="EMBL/GenBank/DDBJ databases">
        <authorList>
            <consortium name="Urmite Genomes"/>
        </authorList>
    </citation>
    <scope>NUCLEOTIDE SEQUENCE [LARGE SCALE GENOMIC DNA]</scope>
    <source>
        <strain evidence="1">AFP003</strain>
    </source>
</reference>
<proteinExistence type="predicted"/>